<gene>
    <name evidence="2" type="ORF">GCM10009807_30030</name>
</gene>
<sequence>MSTEAAIFTAIPAGRMPEHGLLKVTVFVTPRLSTGAPAGSGIRLPLADFAAFANWPKTLTEARWAIEVDGLGVLDGIPLTEVRDPGAVTPDPKVWEELFGATAVGEAGFQDFSQAVVHSYPVAEVARAVAGLYQTVAVTSPTAFPTITRGPLAGKLAELRSPLSVRERFGEGGHRRAIRELIAGVRRTSDPRPGGLPGRFLRIEDVPPAERPAFALAAATTFYDRTDDPWDGAAATAVAPPPIAPEFHSFVARCADYPALLRHLGLAIDIGIPDDGGIREISEIRVASGFNGGLLEELIVPATAPEQARPRTLAHRTDRAWAPASRSEVPDIVDGSLTVDDARRFLVDQLDPDGAALKLTTLLAHLERTDQDLRDSAQANNGAESMTADASSLPALRSNGIIVARQDRAADMVAQFDRSARHDQRHTAGQPAQLGAEDVTRGWRIDIQDEKSGTREWFSLHRREGRYELVAPGADTRPLSVQPAPDEGYLKAAATSSAAPDPAADQYLHETLAGWDGWSLAVKRPGKVVGETAPVDPATRPEVADTGFPLAARFRVQRGSLPRLRFGRAYRLRVRAVDLSGMSIPDDQLDEAHERDLETYQRWEPVPSPAVIPLTQYTEGESLMRLVIRSTLDVPVEEYIALDRVRTLPGHEPGGDTGVVYRARNERHLAAPIGSVQLAETHGMFDAALTGDADAVAAQFQVAAREAGSFLTAPGAQVINPRGPADALTGQKDQVLPDGQYVVHPAVSLELPYLPDPLSRGISLTTLPGDEAGGAPDVQGEPPTRLLRWPGDPADWTDRRPVLLRVVEGDGAPDFDADARVLTVALPKATLRTVHLSSFLDDADIDLMRVWHLIDEDQAPASAAQRETVRRGRHWMITPASDLTLVHAVEKPLEAPEIRLEPGWMRDVDATFSLLPGVVHNHAASTGRLDIDAAWSDPVDDVLEPMPREEGKRSHVSDFEIQPFEVDARLWRTNGPPAGPYGPRHAVRHEFGDTRHRWVDYTPTATTRFREYFPARITDDPALTTSTGAALRVDVPSSSRPAPPDVQYLVPYWEWRTEALAVEAPFAVRRIRTAGGLRVYLGRPWFSSGPDELLGVVLARQPHVRWPVDVDAGILVDSTTRGAAQAWAQEVVAQSAIGAPGGDATTLIAERLAQVAQATPAPERGIRSARPRTALDRFLVSVDRSIGEARTADADLSAAADVRATAALVTEFRTFTPGTGAAGLRFTTAWGADPVFAGESLPAGPYATHFPRRTAVGTVALAEVPDTVVVVGHQPEFDPERRLWFCDVAIESGDAYTPFVQLALARYQPHSVPGVEISSVVRADWLQPLPRREATFTVTPDSSAVILSLAGTVGVPEHARGLPDLASEIRASRRIAAWAERLPADATSDLDWTAVGDPVELDVRLSLSAVRQERFAEAEWVGSVALPERVAGERLRVQLAEYEVHEADTIGLPPLLAVLPQRDHRLVYADSVELP</sequence>
<evidence type="ECO:0000313" key="3">
    <source>
        <dbReference type="Proteomes" id="UP001500596"/>
    </source>
</evidence>
<evidence type="ECO:0000313" key="2">
    <source>
        <dbReference type="EMBL" id="GAA1684208.1"/>
    </source>
</evidence>
<proteinExistence type="predicted"/>
<protein>
    <recommendedName>
        <fullName evidence="4">Baseplate protein J-like domain-containing protein</fullName>
    </recommendedName>
</protein>
<keyword evidence="3" id="KW-1185">Reference proteome</keyword>
<dbReference type="EMBL" id="BAAAPK010000001">
    <property type="protein sequence ID" value="GAA1684208.1"/>
    <property type="molecule type" value="Genomic_DNA"/>
</dbReference>
<evidence type="ECO:0000256" key="1">
    <source>
        <dbReference type="SAM" id="MobiDB-lite"/>
    </source>
</evidence>
<dbReference type="Proteomes" id="UP001500596">
    <property type="component" value="Unassembled WGS sequence"/>
</dbReference>
<comment type="caution">
    <text evidence="2">The sequence shown here is derived from an EMBL/GenBank/DDBJ whole genome shotgun (WGS) entry which is preliminary data.</text>
</comment>
<accession>A0ABP4T9H8</accession>
<reference evidence="3" key="1">
    <citation type="journal article" date="2019" name="Int. J. Syst. Evol. Microbiol.">
        <title>The Global Catalogue of Microorganisms (GCM) 10K type strain sequencing project: providing services to taxonomists for standard genome sequencing and annotation.</title>
        <authorList>
            <consortium name="The Broad Institute Genomics Platform"/>
            <consortium name="The Broad Institute Genome Sequencing Center for Infectious Disease"/>
            <person name="Wu L."/>
            <person name="Ma J."/>
        </authorList>
    </citation>
    <scope>NUCLEOTIDE SEQUENCE [LARGE SCALE GENOMIC DNA]</scope>
    <source>
        <strain evidence="3">JCM 15575</strain>
    </source>
</reference>
<organism evidence="2 3">
    <name type="scientific">Microbacterium lacus</name>
    <dbReference type="NCBI Taxonomy" id="415217"/>
    <lineage>
        <taxon>Bacteria</taxon>
        <taxon>Bacillati</taxon>
        <taxon>Actinomycetota</taxon>
        <taxon>Actinomycetes</taxon>
        <taxon>Micrococcales</taxon>
        <taxon>Microbacteriaceae</taxon>
        <taxon>Microbacterium</taxon>
    </lineage>
</organism>
<feature type="region of interest" description="Disordered" evidence="1">
    <location>
        <begin position="417"/>
        <end position="437"/>
    </location>
</feature>
<dbReference type="RefSeq" id="WP_344055694.1">
    <property type="nucleotide sequence ID" value="NZ_BAAAPK010000001.1"/>
</dbReference>
<name>A0ABP4T9H8_9MICO</name>
<evidence type="ECO:0008006" key="4">
    <source>
        <dbReference type="Google" id="ProtNLM"/>
    </source>
</evidence>